<sequence length="127" mass="14417">MEEVSFTEIARTYQRANPDATIIARVPTPFNIDKAKIISLEEIISPSFINRGNKAQVFFYDNENLVRVQKLNPETNTPLDGSFVDYYIFRQDAYDRLRTSVTLENPAAGARDLLCPCGQRTRLTNGV</sequence>
<keyword evidence="2" id="KW-1185">Reference proteome</keyword>
<gene>
    <name evidence="1" type="ORF">BQ3484_141</name>
</gene>
<evidence type="ECO:0000313" key="1">
    <source>
        <dbReference type="EMBL" id="SHO33209.1"/>
    </source>
</evidence>
<proteinExistence type="predicted"/>
<dbReference type="EMBL" id="LT671577">
    <property type="protein sequence ID" value="SHO33209.1"/>
    <property type="molecule type" value="Genomic_DNA"/>
</dbReference>
<protein>
    <submittedName>
        <fullName evidence="1">Uncharacterized protein</fullName>
    </submittedName>
</protein>
<evidence type="ECO:0000313" key="2">
    <source>
        <dbReference type="Proteomes" id="UP000201465"/>
    </source>
</evidence>
<dbReference type="GeneID" id="30523087"/>
<name>A0A1M7XU39_9VIRU</name>
<accession>A0A1M7XU39</accession>
<organism evidence="1 2">
    <name type="scientific">Cedratvirus A11</name>
    <dbReference type="NCBI Taxonomy" id="1903266"/>
    <lineage>
        <taxon>Viruses</taxon>
        <taxon>Pithoviruses</taxon>
        <taxon>Orthocedratvirinae</taxon>
        <taxon>Alphacedratvirus</taxon>
        <taxon>Alphacedratvirus aljazairmassiliense</taxon>
    </lineage>
</organism>
<dbReference type="RefSeq" id="YP_009329081.1">
    <property type="nucleotide sequence ID" value="NC_032108.1"/>
</dbReference>
<dbReference type="Proteomes" id="UP000201465">
    <property type="component" value="Segment"/>
</dbReference>
<dbReference type="KEGG" id="vg:30523087"/>
<reference evidence="1 2" key="1">
    <citation type="submission" date="2016-11" db="EMBL/GenBank/DDBJ databases">
        <authorList>
            <consortium name="Urmite Genomes"/>
        </authorList>
    </citation>
    <scope>NUCLEOTIDE SEQUENCE [LARGE SCALE GENOMIC DNA]</scope>
    <source>
        <strain evidence="1 2">A11</strain>
    </source>
</reference>